<reference evidence="2" key="1">
    <citation type="journal article" date="2015" name="ISME J.">
        <title>Draft Genome Sequence of Streptomyces incarnatus NRRL8089, which Produces the Nucleoside Antibiotic Sinefungin.</title>
        <authorList>
            <person name="Oshima K."/>
            <person name="Hattori M."/>
            <person name="Shimizu H."/>
            <person name="Fukuda K."/>
            <person name="Nemoto M."/>
            <person name="Inagaki K."/>
            <person name="Tamura T."/>
        </authorList>
    </citation>
    <scope>NUCLEOTIDE SEQUENCE</scope>
    <source>
        <strain evidence="2">FACHB-1277</strain>
    </source>
</reference>
<sequence>MRLPIRGTGLKNIPKVSSRNTVNRSSLRRRKQPRGFGVVVIYLKPEEVMAGTQKVRTYKEWEDLLSGDFGKEIGIIW</sequence>
<organism evidence="2 3">
    <name type="scientific">Pseudanabaena cinerea FACHB-1277</name>
    <dbReference type="NCBI Taxonomy" id="2949581"/>
    <lineage>
        <taxon>Bacteria</taxon>
        <taxon>Bacillati</taxon>
        <taxon>Cyanobacteriota</taxon>
        <taxon>Cyanophyceae</taxon>
        <taxon>Pseudanabaenales</taxon>
        <taxon>Pseudanabaenaceae</taxon>
        <taxon>Pseudanabaena</taxon>
        <taxon>Pseudanabaena cinerea</taxon>
    </lineage>
</organism>
<comment type="caution">
    <text evidence="2">The sequence shown here is derived from an EMBL/GenBank/DDBJ whole genome shotgun (WGS) entry which is preliminary data.</text>
</comment>
<evidence type="ECO:0000256" key="1">
    <source>
        <dbReference type="SAM" id="MobiDB-lite"/>
    </source>
</evidence>
<dbReference type="Proteomes" id="UP000631421">
    <property type="component" value="Unassembled WGS sequence"/>
</dbReference>
<gene>
    <name evidence="2" type="ORF">H6F44_09625</name>
</gene>
<dbReference type="AlphaFoldDB" id="A0A926USE7"/>
<keyword evidence="3" id="KW-1185">Reference proteome</keyword>
<name>A0A926USE7_9CYAN</name>
<dbReference type="RefSeq" id="WP_190350740.1">
    <property type="nucleotide sequence ID" value="NZ_JACJPY010000024.1"/>
</dbReference>
<evidence type="ECO:0000313" key="2">
    <source>
        <dbReference type="EMBL" id="MBD2150375.1"/>
    </source>
</evidence>
<accession>A0A926USE7</accession>
<evidence type="ECO:0000313" key="3">
    <source>
        <dbReference type="Proteomes" id="UP000631421"/>
    </source>
</evidence>
<reference evidence="2" key="2">
    <citation type="submission" date="2020-08" db="EMBL/GenBank/DDBJ databases">
        <authorList>
            <person name="Chen M."/>
            <person name="Teng W."/>
            <person name="Zhao L."/>
            <person name="Hu C."/>
            <person name="Zhou Y."/>
            <person name="Han B."/>
            <person name="Song L."/>
            <person name="Shu W."/>
        </authorList>
    </citation>
    <scope>NUCLEOTIDE SEQUENCE</scope>
    <source>
        <strain evidence="2">FACHB-1277</strain>
    </source>
</reference>
<feature type="region of interest" description="Disordered" evidence="1">
    <location>
        <begin position="1"/>
        <end position="30"/>
    </location>
</feature>
<dbReference type="EMBL" id="JACJPY010000024">
    <property type="protein sequence ID" value="MBD2150375.1"/>
    <property type="molecule type" value="Genomic_DNA"/>
</dbReference>
<feature type="compositionally biased region" description="Polar residues" evidence="1">
    <location>
        <begin position="15"/>
        <end position="25"/>
    </location>
</feature>
<protein>
    <submittedName>
        <fullName evidence="2">Uncharacterized protein</fullName>
    </submittedName>
</protein>
<proteinExistence type="predicted"/>